<evidence type="ECO:0000259" key="2">
    <source>
        <dbReference type="Pfam" id="PF03931"/>
    </source>
</evidence>
<sequence>MASQTVTLVSSDGQEFEFKRTYIAKMNAITTTIEELGYENGALPAEPIPLPQADSELFDRQTPRAKLAEVINAAYVLNMPDLIETLNKYMAKNLEGRTAEEMSKWLEIPLLNAATDEE</sequence>
<accession>A0A1I7YLJ9</accession>
<reference evidence="4" key="1">
    <citation type="submission" date="2016-11" db="UniProtKB">
        <authorList>
            <consortium name="WormBaseParasite"/>
        </authorList>
    </citation>
    <scope>IDENTIFICATION</scope>
</reference>
<dbReference type="Gene3D" id="3.30.710.10">
    <property type="entry name" value="Potassium Channel Kv1.1, Chain A"/>
    <property type="match status" value="2"/>
</dbReference>
<dbReference type="GO" id="GO:0006511">
    <property type="term" value="P:ubiquitin-dependent protein catabolic process"/>
    <property type="evidence" value="ECO:0007669"/>
    <property type="project" value="InterPro"/>
</dbReference>
<proteinExistence type="inferred from homology"/>
<evidence type="ECO:0000313" key="4">
    <source>
        <dbReference type="WBParaSite" id="L893_g17572.t1"/>
    </source>
</evidence>
<dbReference type="InterPro" id="IPR011333">
    <property type="entry name" value="SKP1/BTB/POZ_sf"/>
</dbReference>
<dbReference type="Proteomes" id="UP000095287">
    <property type="component" value="Unplaced"/>
</dbReference>
<dbReference type="InterPro" id="IPR016073">
    <property type="entry name" value="Skp1_comp_POZ"/>
</dbReference>
<feature type="domain" description="SKP1 component POZ" evidence="2">
    <location>
        <begin position="5"/>
        <end position="56"/>
    </location>
</feature>
<protein>
    <submittedName>
        <fullName evidence="4">Skp1_POZ domain-containing protein</fullName>
    </submittedName>
</protein>
<dbReference type="Pfam" id="PF03931">
    <property type="entry name" value="Skp1_POZ"/>
    <property type="match status" value="1"/>
</dbReference>
<dbReference type="InterPro" id="IPR036296">
    <property type="entry name" value="SKP1-like_dim_sf"/>
</dbReference>
<dbReference type="InterPro" id="IPR001232">
    <property type="entry name" value="SKP1-like"/>
</dbReference>
<evidence type="ECO:0000256" key="1">
    <source>
        <dbReference type="ARBA" id="ARBA00009993"/>
    </source>
</evidence>
<dbReference type="SUPFAM" id="SSF54695">
    <property type="entry name" value="POZ domain"/>
    <property type="match status" value="1"/>
</dbReference>
<dbReference type="SUPFAM" id="SSF81382">
    <property type="entry name" value="Skp1 dimerisation domain-like"/>
    <property type="match status" value="1"/>
</dbReference>
<dbReference type="WBParaSite" id="L893_g17572.t1">
    <property type="protein sequence ID" value="L893_g17572.t1"/>
    <property type="gene ID" value="L893_g17572"/>
</dbReference>
<dbReference type="SMART" id="SM00512">
    <property type="entry name" value="Skp1"/>
    <property type="match status" value="1"/>
</dbReference>
<keyword evidence="3" id="KW-1185">Reference proteome</keyword>
<organism evidence="3 4">
    <name type="scientific">Steinernema glaseri</name>
    <dbReference type="NCBI Taxonomy" id="37863"/>
    <lineage>
        <taxon>Eukaryota</taxon>
        <taxon>Metazoa</taxon>
        <taxon>Ecdysozoa</taxon>
        <taxon>Nematoda</taxon>
        <taxon>Chromadorea</taxon>
        <taxon>Rhabditida</taxon>
        <taxon>Tylenchina</taxon>
        <taxon>Panagrolaimomorpha</taxon>
        <taxon>Strongyloidoidea</taxon>
        <taxon>Steinernematidae</taxon>
        <taxon>Steinernema</taxon>
    </lineage>
</organism>
<name>A0A1I7YLJ9_9BILA</name>
<dbReference type="AlphaFoldDB" id="A0A1I7YLJ9"/>
<evidence type="ECO:0000313" key="3">
    <source>
        <dbReference type="Proteomes" id="UP000095287"/>
    </source>
</evidence>
<comment type="similarity">
    <text evidence="1">Belongs to the SKP1 family.</text>
</comment>